<evidence type="ECO:0000259" key="1">
    <source>
        <dbReference type="Pfam" id="PF18765"/>
    </source>
</evidence>
<proteinExistence type="predicted"/>
<dbReference type="CDD" id="cd05403">
    <property type="entry name" value="NT_KNTase_like"/>
    <property type="match status" value="1"/>
</dbReference>
<dbReference type="OrthoDB" id="9803106at2"/>
<name>M1PQW6_DESSD</name>
<keyword evidence="3" id="KW-1185">Reference proteome</keyword>
<keyword evidence="2" id="KW-0808">Transferase</keyword>
<dbReference type="SUPFAM" id="SSF81301">
    <property type="entry name" value="Nucleotidyltransferase"/>
    <property type="match status" value="1"/>
</dbReference>
<organism evidence="2 3">
    <name type="scientific">Desulfocapsa sulfexigens (strain DSM 10523 / SB164P1)</name>
    <dbReference type="NCBI Taxonomy" id="1167006"/>
    <lineage>
        <taxon>Bacteria</taxon>
        <taxon>Pseudomonadati</taxon>
        <taxon>Thermodesulfobacteriota</taxon>
        <taxon>Desulfobulbia</taxon>
        <taxon>Desulfobulbales</taxon>
        <taxon>Desulfocapsaceae</taxon>
        <taxon>Desulfocapsa</taxon>
    </lineage>
</organism>
<reference evidence="3" key="1">
    <citation type="journal article" date="2013" name="Stand. Genomic Sci.">
        <title>Complete genome sequence of Desulfocapsa sulfexigens, a marine deltaproteobacterium specialized in disproportionating inorganic sulfur compounds.</title>
        <authorList>
            <person name="Finster K.W."/>
            <person name="Kjeldsen K.U."/>
            <person name="Kube M."/>
            <person name="Reinhardt R."/>
            <person name="Mussmann M."/>
            <person name="Amann R."/>
            <person name="Schreiber L."/>
        </authorList>
    </citation>
    <scope>NUCLEOTIDE SEQUENCE [LARGE SCALE GENOMIC DNA]</scope>
    <source>
        <strain evidence="3">DSM 10523 / SB164P1</strain>
    </source>
</reference>
<dbReference type="Proteomes" id="UP000011721">
    <property type="component" value="Chromosome"/>
</dbReference>
<gene>
    <name evidence="2" type="ordered locus">UWK_02251</name>
</gene>
<dbReference type="KEGG" id="dsf:UWK_02251"/>
<evidence type="ECO:0000313" key="3">
    <source>
        <dbReference type="Proteomes" id="UP000011721"/>
    </source>
</evidence>
<dbReference type="GO" id="GO:0016740">
    <property type="term" value="F:transferase activity"/>
    <property type="evidence" value="ECO:0007669"/>
    <property type="project" value="UniProtKB-KW"/>
</dbReference>
<protein>
    <submittedName>
        <fullName evidence="2">Putative nucleotidyltransferase</fullName>
    </submittedName>
</protein>
<dbReference type="RefSeq" id="WP_015404479.1">
    <property type="nucleotide sequence ID" value="NC_020304.1"/>
</dbReference>
<dbReference type="HOGENOM" id="CLU_130257_5_1_7"/>
<dbReference type="InterPro" id="IPR041633">
    <property type="entry name" value="Polbeta"/>
</dbReference>
<accession>M1PQW6</accession>
<dbReference type="eggNOG" id="COG1708">
    <property type="taxonomic scope" value="Bacteria"/>
</dbReference>
<dbReference type="Pfam" id="PF18765">
    <property type="entry name" value="Polbeta"/>
    <property type="match status" value="1"/>
</dbReference>
<dbReference type="AlphaFoldDB" id="M1PQW6"/>
<evidence type="ECO:0000313" key="2">
    <source>
        <dbReference type="EMBL" id="AGF78791.1"/>
    </source>
</evidence>
<sequence>MSRKRIDLPPQTVSQLISIFSSYPEIERVVVFGSRALGNAKSGSDIDCAFSGEKVTPQLVSRIRDYLEEETLLPYFFDCIHLESTQNENLLEHIKTHGITLYASNTETP</sequence>
<dbReference type="EMBL" id="CP003985">
    <property type="protein sequence ID" value="AGF78791.1"/>
    <property type="molecule type" value="Genomic_DNA"/>
</dbReference>
<dbReference type="InterPro" id="IPR043519">
    <property type="entry name" value="NT_sf"/>
</dbReference>
<feature type="domain" description="Polymerase beta nucleotidyltransferase" evidence="1">
    <location>
        <begin position="15"/>
        <end position="106"/>
    </location>
</feature>
<dbReference type="Gene3D" id="3.30.460.10">
    <property type="entry name" value="Beta Polymerase, domain 2"/>
    <property type="match status" value="1"/>
</dbReference>
<dbReference type="STRING" id="1167006.UWK_02251"/>